<sequence length="191" mass="22932">MHRSYQPLKPATNRFLQRRWDEHRYQDHRDKVEEATPVVDTKGIKTPIHMQNKLKKVQIQEERLAIIDRDNHHTVQRLYELLRDLNQTSISPKSEEIDLWVLNAAKRREWLLQISHENQAIFHRISSQKSHYRRDVCDEDWERVARRRDDIARYPRGIQHPGKSVNFSSRCRSSATEDQSVREKHSKTHSV</sequence>
<dbReference type="InterPro" id="IPR038792">
    <property type="entry name" value="CFAP97D1/2"/>
</dbReference>
<dbReference type="EMBL" id="SRMA01027290">
    <property type="protein sequence ID" value="TRY56276.1"/>
    <property type="molecule type" value="Genomic_DNA"/>
</dbReference>
<reference evidence="3 4" key="1">
    <citation type="journal article" date="2019" name="Sci. Data">
        <title>Hybrid genome assembly and annotation of Danionella translucida.</title>
        <authorList>
            <person name="Kadobianskyi M."/>
            <person name="Schulze L."/>
            <person name="Schuelke M."/>
            <person name="Judkewitz B."/>
        </authorList>
    </citation>
    <scope>NUCLEOTIDE SEQUENCE [LARGE SCALE GENOMIC DNA]</scope>
    <source>
        <strain evidence="3 4">Bolton</strain>
    </source>
</reference>
<evidence type="ECO:0000313" key="4">
    <source>
        <dbReference type="Proteomes" id="UP000316079"/>
    </source>
</evidence>
<comment type="similarity">
    <text evidence="1">Belongs to the CFAP97 family.</text>
</comment>
<feature type="region of interest" description="Disordered" evidence="2">
    <location>
        <begin position="152"/>
        <end position="191"/>
    </location>
</feature>
<accession>A0A553MSW0</accession>
<feature type="compositionally biased region" description="Polar residues" evidence="2">
    <location>
        <begin position="165"/>
        <end position="178"/>
    </location>
</feature>
<dbReference type="InterPro" id="IPR029488">
    <property type="entry name" value="Hmw/CFAP97"/>
</dbReference>
<dbReference type="Pfam" id="PF13879">
    <property type="entry name" value="Hmw_CFAP97"/>
    <property type="match status" value="1"/>
</dbReference>
<organism evidence="3 4">
    <name type="scientific">Danionella cerebrum</name>
    <dbReference type="NCBI Taxonomy" id="2873325"/>
    <lineage>
        <taxon>Eukaryota</taxon>
        <taxon>Metazoa</taxon>
        <taxon>Chordata</taxon>
        <taxon>Craniata</taxon>
        <taxon>Vertebrata</taxon>
        <taxon>Euteleostomi</taxon>
        <taxon>Actinopterygii</taxon>
        <taxon>Neopterygii</taxon>
        <taxon>Teleostei</taxon>
        <taxon>Ostariophysi</taxon>
        <taxon>Cypriniformes</taxon>
        <taxon>Danionidae</taxon>
        <taxon>Danioninae</taxon>
        <taxon>Danionella</taxon>
    </lineage>
</organism>
<dbReference type="Proteomes" id="UP000316079">
    <property type="component" value="Unassembled WGS sequence"/>
</dbReference>
<dbReference type="STRING" id="623744.A0A553MSW0"/>
<evidence type="ECO:0000256" key="2">
    <source>
        <dbReference type="SAM" id="MobiDB-lite"/>
    </source>
</evidence>
<comment type="caution">
    <text evidence="3">The sequence shown here is derived from an EMBL/GenBank/DDBJ whole genome shotgun (WGS) entry which is preliminary data.</text>
</comment>
<evidence type="ECO:0000313" key="3">
    <source>
        <dbReference type="EMBL" id="TRY56276.1"/>
    </source>
</evidence>
<gene>
    <name evidence="3" type="ORF">DNTS_028390</name>
</gene>
<dbReference type="OrthoDB" id="2163395at2759"/>
<dbReference type="PANTHER" id="PTHR33768:SF6">
    <property type="entry name" value="SI:CH211-284K5.2"/>
    <property type="match status" value="1"/>
</dbReference>
<proteinExistence type="inferred from homology"/>
<evidence type="ECO:0000256" key="1">
    <source>
        <dbReference type="ARBA" id="ARBA00008315"/>
    </source>
</evidence>
<dbReference type="PANTHER" id="PTHR33768">
    <property type="entry name" value="MIP11318P"/>
    <property type="match status" value="1"/>
</dbReference>
<dbReference type="AlphaFoldDB" id="A0A553MSW0"/>
<protein>
    <submittedName>
        <fullName evidence="3">Uncharacterized protein</fullName>
    </submittedName>
</protein>
<keyword evidence="4" id="KW-1185">Reference proteome</keyword>
<name>A0A553MSW0_9TELE</name>